<keyword evidence="4 9" id="KW-0963">Cytoplasm</keyword>
<comment type="pathway">
    <text evidence="2 9">Pyrimidine metabolism; UMP biosynthesis via de novo pathway.</text>
</comment>
<dbReference type="Proteomes" id="UP001250214">
    <property type="component" value="Unassembled WGS sequence"/>
</dbReference>
<evidence type="ECO:0000313" key="12">
    <source>
        <dbReference type="Proteomes" id="UP001250214"/>
    </source>
</evidence>
<comment type="cofactor">
    <cofactor evidence="9">
        <name>FMN</name>
        <dbReference type="ChEBI" id="CHEBI:58210"/>
    </cofactor>
    <text evidence="9">Binds 1 FMN per subunit.</text>
</comment>
<feature type="binding site" evidence="9">
    <location>
        <begin position="196"/>
        <end position="197"/>
    </location>
    <ligand>
        <name>substrate</name>
    </ligand>
</feature>
<organism evidence="11 12">
    <name type="scientific">Lipingzhangella rawalii</name>
    <dbReference type="NCBI Taxonomy" id="2055835"/>
    <lineage>
        <taxon>Bacteria</taxon>
        <taxon>Bacillati</taxon>
        <taxon>Actinomycetota</taxon>
        <taxon>Actinomycetes</taxon>
        <taxon>Streptosporangiales</taxon>
        <taxon>Nocardiopsidaceae</taxon>
        <taxon>Lipingzhangella</taxon>
    </lineage>
</organism>
<comment type="catalytic activity">
    <reaction evidence="9">
        <text>(S)-dihydroorotate + A = orotate + AH2</text>
        <dbReference type="Rhea" id="RHEA:18073"/>
        <dbReference type="ChEBI" id="CHEBI:13193"/>
        <dbReference type="ChEBI" id="CHEBI:17499"/>
        <dbReference type="ChEBI" id="CHEBI:30839"/>
        <dbReference type="ChEBI" id="CHEBI:30864"/>
    </reaction>
</comment>
<dbReference type="PROSITE" id="PS00912">
    <property type="entry name" value="DHODEHASE_2"/>
    <property type="match status" value="1"/>
</dbReference>
<proteinExistence type="inferred from homology"/>
<dbReference type="EMBL" id="JAVLVT010000001">
    <property type="protein sequence ID" value="MDS1269467.1"/>
    <property type="molecule type" value="Genomic_DNA"/>
</dbReference>
<keyword evidence="8 9" id="KW-0560">Oxidoreductase</keyword>
<dbReference type="InterPro" id="IPR001295">
    <property type="entry name" value="Dihydroorotate_DH_CS"/>
</dbReference>
<dbReference type="EC" id="1.3.-.-" evidence="9"/>
<feature type="domain" description="Dihydroorotate dehydrogenase catalytic" evidence="10">
    <location>
        <begin position="5"/>
        <end position="290"/>
    </location>
</feature>
<reference evidence="12" key="1">
    <citation type="submission" date="2023-07" db="EMBL/GenBank/DDBJ databases">
        <title>Novel species in the genus Lipingzhangella isolated from Sambhar Salt Lake.</title>
        <authorList>
            <person name="Jiya N."/>
            <person name="Kajale S."/>
            <person name="Sharma A."/>
        </authorList>
    </citation>
    <scope>NUCLEOTIDE SEQUENCE [LARGE SCALE GENOMIC DNA]</scope>
    <source>
        <strain evidence="12">LS1_29</strain>
    </source>
</reference>
<dbReference type="InterPro" id="IPR012135">
    <property type="entry name" value="Dihydroorotate_DH_1_2"/>
</dbReference>
<dbReference type="PROSITE" id="PS51257">
    <property type="entry name" value="PROKAR_LIPOPROTEIN"/>
    <property type="match status" value="1"/>
</dbReference>
<dbReference type="PIRSF" id="PIRSF000164">
    <property type="entry name" value="DHO_oxidase"/>
    <property type="match status" value="1"/>
</dbReference>
<feature type="binding site" evidence="9">
    <location>
        <begin position="46"/>
        <end position="47"/>
    </location>
    <ligand>
        <name>FMN</name>
        <dbReference type="ChEBI" id="CHEBI:58210"/>
    </ligand>
</feature>
<keyword evidence="7 9" id="KW-0665">Pyrimidine biosynthesis</keyword>
<feature type="binding site" evidence="9">
    <location>
        <position position="46"/>
    </location>
    <ligand>
        <name>substrate</name>
    </ligand>
</feature>
<dbReference type="PANTHER" id="PTHR48109">
    <property type="entry name" value="DIHYDROOROTATE DEHYDROGENASE (QUINONE), MITOCHONDRIAL-RELATED"/>
    <property type="match status" value="1"/>
</dbReference>
<comment type="caution">
    <text evidence="11">The sequence shown here is derived from an EMBL/GenBank/DDBJ whole genome shotgun (WGS) entry which is preliminary data.</text>
</comment>
<dbReference type="RefSeq" id="WP_310910934.1">
    <property type="nucleotide sequence ID" value="NZ_JAVLVT010000001.1"/>
</dbReference>
<keyword evidence="6 9" id="KW-0288">FMN</keyword>
<dbReference type="NCBIfam" id="NF005574">
    <property type="entry name" value="PRK07259.1"/>
    <property type="match status" value="1"/>
</dbReference>
<evidence type="ECO:0000256" key="4">
    <source>
        <dbReference type="ARBA" id="ARBA00022490"/>
    </source>
</evidence>
<evidence type="ECO:0000256" key="3">
    <source>
        <dbReference type="ARBA" id="ARBA00008008"/>
    </source>
</evidence>
<feature type="binding site" evidence="9">
    <location>
        <position position="166"/>
    </location>
    <ligand>
        <name>FMN</name>
        <dbReference type="ChEBI" id="CHEBI:58210"/>
    </ligand>
</feature>
<dbReference type="InterPro" id="IPR024920">
    <property type="entry name" value="Dihydroorotate_DH_1"/>
</dbReference>
<dbReference type="NCBIfam" id="TIGR01037">
    <property type="entry name" value="pyrD_sub1_fam"/>
    <property type="match status" value="1"/>
</dbReference>
<dbReference type="HAMAP" id="MF_00224">
    <property type="entry name" value="DHO_dh_type1"/>
    <property type="match status" value="1"/>
</dbReference>
<dbReference type="Gene3D" id="3.20.20.70">
    <property type="entry name" value="Aldolase class I"/>
    <property type="match status" value="1"/>
</dbReference>
<feature type="binding site" evidence="9">
    <location>
        <position position="221"/>
    </location>
    <ligand>
        <name>FMN</name>
        <dbReference type="ChEBI" id="CHEBI:58210"/>
    </ligand>
</feature>
<evidence type="ECO:0000256" key="7">
    <source>
        <dbReference type="ARBA" id="ARBA00022975"/>
    </source>
</evidence>
<feature type="binding site" evidence="9">
    <location>
        <position position="195"/>
    </location>
    <ligand>
        <name>FMN</name>
        <dbReference type="ChEBI" id="CHEBI:58210"/>
    </ligand>
</feature>
<dbReference type="InterPro" id="IPR049622">
    <property type="entry name" value="Dihydroorotate_DH_I"/>
</dbReference>
<dbReference type="SUPFAM" id="SSF51395">
    <property type="entry name" value="FMN-linked oxidoreductases"/>
    <property type="match status" value="1"/>
</dbReference>
<evidence type="ECO:0000259" key="10">
    <source>
        <dbReference type="Pfam" id="PF01180"/>
    </source>
</evidence>
<comment type="caution">
    <text evidence="9">Lacks conserved residue(s) required for the propagation of feature annotation.</text>
</comment>
<comment type="subcellular location">
    <subcellularLocation>
        <location evidence="1 9">Cytoplasm</location>
    </subcellularLocation>
</comment>
<dbReference type="GO" id="GO:0004589">
    <property type="term" value="F:dihydroorotate dehydrogenase (NAD+) activity"/>
    <property type="evidence" value="ECO:0007669"/>
    <property type="project" value="UniProtKB-EC"/>
</dbReference>
<protein>
    <recommendedName>
        <fullName evidence="9">Dihydroorotate dehydrogenase</fullName>
        <shortName evidence="9">DHOD</shortName>
        <shortName evidence="9">DHODase</shortName>
        <shortName evidence="9">DHOdehase</shortName>
        <ecNumber evidence="9">1.3.-.-</ecNumber>
    </recommendedName>
</protein>
<sequence>MTPDLRVDLAGVRLPNPVLTAAGCAGTGRELALFTDVSRLGAVVTKSLMSGPRAGTPVPRVAETPSGVLSAIGLQGPGLEVFLDRDLPWLVSQGARAVVSIAGGSPDEYAELAQRLDGQAGVTAVEVNLASANQADHGRYFVGDRSSAVDVVRAVRAATGLPVFAKLSSAMDSVGGTVALAEAVVEAGADVLSMINSVRGMVVDTTTARPALAGAAAGLSGPAIRPIALATVHDVHQALPQVPVIGMGGIHSGDDALQFVLAGASAVGVGTASLHDPGACGRILRELTGLLEERGWSRISDVVGRAHDGAPLRTGGFGRPH</sequence>
<keyword evidence="5 9" id="KW-0285">Flavoprotein</keyword>
<evidence type="ECO:0000256" key="8">
    <source>
        <dbReference type="ARBA" id="ARBA00023002"/>
    </source>
</evidence>
<feature type="binding site" evidence="9">
    <location>
        <position position="128"/>
    </location>
    <ligand>
        <name>substrate</name>
    </ligand>
</feature>
<evidence type="ECO:0000256" key="5">
    <source>
        <dbReference type="ARBA" id="ARBA00022630"/>
    </source>
</evidence>
<keyword evidence="12" id="KW-1185">Reference proteome</keyword>
<gene>
    <name evidence="9" type="primary">pyrD</name>
    <name evidence="11" type="ORF">RIF23_04055</name>
</gene>
<feature type="binding site" evidence="9">
    <location>
        <begin position="270"/>
        <end position="271"/>
    </location>
    <ligand>
        <name>FMN</name>
        <dbReference type="ChEBI" id="CHEBI:58210"/>
    </ligand>
</feature>
<comment type="function">
    <text evidence="9">Catalyzes the conversion of dihydroorotate to orotate.</text>
</comment>
<evidence type="ECO:0000256" key="2">
    <source>
        <dbReference type="ARBA" id="ARBA00004725"/>
    </source>
</evidence>
<evidence type="ECO:0000313" key="11">
    <source>
        <dbReference type="EMBL" id="MDS1269467.1"/>
    </source>
</evidence>
<comment type="similarity">
    <text evidence="3 9">Belongs to the dihydroorotate dehydrogenase family. Type 1 subfamily.</text>
</comment>
<name>A0ABU2H2E9_9ACTN</name>
<evidence type="ECO:0000256" key="1">
    <source>
        <dbReference type="ARBA" id="ARBA00004496"/>
    </source>
</evidence>
<accession>A0ABU2H2E9</accession>
<dbReference type="InterPro" id="IPR013785">
    <property type="entry name" value="Aldolase_TIM"/>
</dbReference>
<evidence type="ECO:0000256" key="9">
    <source>
        <dbReference type="HAMAP-Rule" id="MF_00224"/>
    </source>
</evidence>
<evidence type="ECO:0000256" key="6">
    <source>
        <dbReference type="ARBA" id="ARBA00022643"/>
    </source>
</evidence>
<dbReference type="InterPro" id="IPR005720">
    <property type="entry name" value="Dihydroorotate_DH_cat"/>
</dbReference>
<dbReference type="InterPro" id="IPR050074">
    <property type="entry name" value="DHO_dehydrogenase"/>
</dbReference>
<feature type="binding site" evidence="9">
    <location>
        <begin position="248"/>
        <end position="249"/>
    </location>
    <ligand>
        <name>FMN</name>
        <dbReference type="ChEBI" id="CHEBI:58210"/>
    </ligand>
</feature>
<feature type="active site" description="Nucleophile" evidence="9">
    <location>
        <position position="131"/>
    </location>
</feature>
<dbReference type="PANTHER" id="PTHR48109:SF1">
    <property type="entry name" value="DIHYDROOROTATE DEHYDROGENASE (FUMARATE)"/>
    <property type="match status" value="1"/>
</dbReference>
<dbReference type="Pfam" id="PF01180">
    <property type="entry name" value="DHO_dh"/>
    <property type="match status" value="1"/>
</dbReference>
<feature type="binding site" evidence="9">
    <location>
        <position position="128"/>
    </location>
    <ligand>
        <name>FMN</name>
        <dbReference type="ChEBI" id="CHEBI:58210"/>
    </ligand>
</feature>